<dbReference type="Pfam" id="PF03717">
    <property type="entry name" value="PBP_dimer"/>
    <property type="match status" value="1"/>
</dbReference>
<dbReference type="GO" id="GO:0046677">
    <property type="term" value="P:response to antibiotic"/>
    <property type="evidence" value="ECO:0007669"/>
    <property type="project" value="UniProtKB-UniRule"/>
</dbReference>
<evidence type="ECO:0000256" key="18">
    <source>
        <dbReference type="RuleBase" id="RU361140"/>
    </source>
</evidence>
<dbReference type="GO" id="GO:0017001">
    <property type="term" value="P:antibiotic catabolic process"/>
    <property type="evidence" value="ECO:0007669"/>
    <property type="project" value="InterPro"/>
</dbReference>
<sequence length="622" mass="68814">MVKKRRHLGFGFIDEISKITSKNTSFKKKEREWQDSLIPNFDSNFPTNLVFSEVRITIFISFCAVAFFILFLKIFHLQIIEGKLNRELADGNRIQIKIIHAQRGAIFDRNGTVLAANSPAFRLLDKNTNKTKVITRQEALELEVNNDPASLDLEVDNVRTYPLGEMTAHVVGMAGEISPSQLQDNNYQGYKMGDRIGQEGIESFYEKLLRGKDGGEILEVDSFGKKLRTLRKEPAVAGKNIYLTIDADLQQKLYNLLKEQTVRVGSCCAAAIAVDPQTGQILALVSLPSFDPNIFSQNFDESAISEVFSQASAPILNRTISGTYPPGSTFKIVSALAALESGKITAGTIFIDNGVLYLDTYKFSNWYFNQYGKTEGALDLVKAIQRSNDIYFYEVARKIGEKQLIDWAKKLNFGKKLNIDLPAEEPGLVPDPDWKEKTINQVWYPGDTLHMAIGQGFVLTTPLQILGATSFIANNGTLYKPQLVSKVTDGDRVISNFSAKTLISKLVSQDKIQTVQAGLEKVPQVGGTAWPFFTFPIKTAGKTGTAEYGDPKGKTHAWYTAYAPADDPKIAMTVLIEGGGEGSSVAAPVVKEAFRYYLSEDKNNLIKDVYIPATDSGRSLGE</sequence>
<organism evidence="22 23">
    <name type="scientific">Candidatus Daviesbacteria bacterium RIFCSPLOWO2_01_FULL_39_12</name>
    <dbReference type="NCBI Taxonomy" id="1797785"/>
    <lineage>
        <taxon>Bacteria</taxon>
        <taxon>Candidatus Daviesiibacteriota</taxon>
    </lineage>
</organism>
<evidence type="ECO:0000256" key="17">
    <source>
        <dbReference type="PIRSR" id="PIRSR602137-50"/>
    </source>
</evidence>
<keyword evidence="16" id="KW-0961">Cell wall biogenesis/degradation</keyword>
<dbReference type="AlphaFoldDB" id="A0A1F5KU58"/>
<evidence type="ECO:0000256" key="5">
    <source>
        <dbReference type="ARBA" id="ARBA00022475"/>
    </source>
</evidence>
<evidence type="ECO:0000256" key="7">
    <source>
        <dbReference type="ARBA" id="ARBA00022670"/>
    </source>
</evidence>
<evidence type="ECO:0000256" key="16">
    <source>
        <dbReference type="ARBA" id="ARBA00023316"/>
    </source>
</evidence>
<feature type="active site" description="Acyl-ester intermediate" evidence="17">
    <location>
        <position position="328"/>
    </location>
</feature>
<keyword evidence="13 19" id="KW-1133">Transmembrane helix</keyword>
<evidence type="ECO:0000313" key="23">
    <source>
        <dbReference type="Proteomes" id="UP000178565"/>
    </source>
</evidence>
<dbReference type="Pfam" id="PF00905">
    <property type="entry name" value="Transpeptidase"/>
    <property type="match status" value="1"/>
</dbReference>
<dbReference type="Proteomes" id="UP000178565">
    <property type="component" value="Unassembled WGS sequence"/>
</dbReference>
<dbReference type="STRING" id="1797785.A3B45_03665"/>
<evidence type="ECO:0000256" key="9">
    <source>
        <dbReference type="ARBA" id="ARBA00022729"/>
    </source>
</evidence>
<dbReference type="InterPro" id="IPR017790">
    <property type="entry name" value="Penicillin-binding_protein_2"/>
</dbReference>
<keyword evidence="10 18" id="KW-0378">Hydrolase</keyword>
<comment type="similarity">
    <text evidence="3 18">Belongs to the class-D beta-lactamase family.</text>
</comment>
<evidence type="ECO:0000256" key="6">
    <source>
        <dbReference type="ARBA" id="ARBA00022519"/>
    </source>
</evidence>
<dbReference type="SUPFAM" id="SSF56601">
    <property type="entry name" value="beta-lactamase/transpeptidase-like"/>
    <property type="match status" value="1"/>
</dbReference>
<dbReference type="EC" id="3.5.2.6" evidence="4 18"/>
<evidence type="ECO:0000256" key="2">
    <source>
        <dbReference type="ARBA" id="ARBA00004236"/>
    </source>
</evidence>
<dbReference type="GO" id="GO:0009252">
    <property type="term" value="P:peptidoglycan biosynthetic process"/>
    <property type="evidence" value="ECO:0007669"/>
    <property type="project" value="InterPro"/>
</dbReference>
<dbReference type="InterPro" id="IPR001460">
    <property type="entry name" value="PCN-bd_Tpept"/>
</dbReference>
<dbReference type="PANTHER" id="PTHR30627:SF2">
    <property type="entry name" value="PEPTIDOGLYCAN D,D-TRANSPEPTIDASE MRDA"/>
    <property type="match status" value="1"/>
</dbReference>
<dbReference type="Gene3D" id="3.90.1310.10">
    <property type="entry name" value="Penicillin-binding protein 2a (Domain 2)"/>
    <property type="match status" value="1"/>
</dbReference>
<dbReference type="InterPro" id="IPR012338">
    <property type="entry name" value="Beta-lactam/transpept-like"/>
</dbReference>
<evidence type="ECO:0000256" key="14">
    <source>
        <dbReference type="ARBA" id="ARBA00023136"/>
    </source>
</evidence>
<keyword evidence="11" id="KW-0133">Cell shape</keyword>
<dbReference type="InterPro" id="IPR050515">
    <property type="entry name" value="Beta-lactam/transpept"/>
</dbReference>
<dbReference type="EMBL" id="MFDM01000003">
    <property type="protein sequence ID" value="OGE44350.1"/>
    <property type="molecule type" value="Genomic_DNA"/>
</dbReference>
<dbReference type="InterPro" id="IPR002137">
    <property type="entry name" value="Beta-lactam_class-D_AS"/>
</dbReference>
<keyword evidence="8 19" id="KW-0812">Transmembrane</keyword>
<gene>
    <name evidence="22" type="ORF">A3B45_03665</name>
</gene>
<dbReference type="PROSITE" id="PS00337">
    <property type="entry name" value="BETA_LACTAMASE_D"/>
    <property type="match status" value="1"/>
</dbReference>
<keyword evidence="15 18" id="KW-0046">Antibiotic resistance</keyword>
<feature type="domain" description="Penicillin-binding protein dimerisation" evidence="21">
    <location>
        <begin position="133"/>
        <end position="230"/>
    </location>
</feature>
<evidence type="ECO:0000256" key="8">
    <source>
        <dbReference type="ARBA" id="ARBA00022692"/>
    </source>
</evidence>
<evidence type="ECO:0000256" key="19">
    <source>
        <dbReference type="SAM" id="Phobius"/>
    </source>
</evidence>
<keyword evidence="14 19" id="KW-0472">Membrane</keyword>
<comment type="catalytic activity">
    <reaction evidence="18">
        <text>a beta-lactam + H2O = a substituted beta-amino acid</text>
        <dbReference type="Rhea" id="RHEA:20401"/>
        <dbReference type="ChEBI" id="CHEBI:15377"/>
        <dbReference type="ChEBI" id="CHEBI:35627"/>
        <dbReference type="ChEBI" id="CHEBI:140347"/>
        <dbReference type="EC" id="3.5.2.6"/>
    </reaction>
</comment>
<evidence type="ECO:0000259" key="20">
    <source>
        <dbReference type="Pfam" id="PF00905"/>
    </source>
</evidence>
<feature type="transmembrane region" description="Helical" evidence="19">
    <location>
        <begin position="56"/>
        <end position="75"/>
    </location>
</feature>
<dbReference type="GO" id="GO:0008658">
    <property type="term" value="F:penicillin binding"/>
    <property type="evidence" value="ECO:0007669"/>
    <property type="project" value="InterPro"/>
</dbReference>
<keyword evidence="7" id="KW-0645">Protease</keyword>
<protein>
    <recommendedName>
        <fullName evidence="4 18">Beta-lactamase</fullName>
        <ecNumber evidence="4 18">3.5.2.6</ecNumber>
    </recommendedName>
</protein>
<feature type="modified residue" description="N6-carboxylysine" evidence="17">
    <location>
        <position position="331"/>
    </location>
</feature>
<evidence type="ECO:0000256" key="15">
    <source>
        <dbReference type="ARBA" id="ARBA00023251"/>
    </source>
</evidence>
<dbReference type="GO" id="GO:0009002">
    <property type="term" value="F:serine-type D-Ala-D-Ala carboxypeptidase activity"/>
    <property type="evidence" value="ECO:0007669"/>
    <property type="project" value="InterPro"/>
</dbReference>
<dbReference type="GO" id="GO:0008800">
    <property type="term" value="F:beta-lactamase activity"/>
    <property type="evidence" value="ECO:0007669"/>
    <property type="project" value="UniProtKB-UniRule"/>
</dbReference>
<accession>A0A1F5KU58</accession>
<keyword evidence="5" id="KW-1003">Cell membrane</keyword>
<comment type="subcellular location">
    <subcellularLocation>
        <location evidence="2">Cell membrane</location>
    </subcellularLocation>
    <subcellularLocation>
        <location evidence="1">Membrane</location>
        <topology evidence="1">Single-pass membrane protein</topology>
    </subcellularLocation>
</comment>
<evidence type="ECO:0000256" key="11">
    <source>
        <dbReference type="ARBA" id="ARBA00022960"/>
    </source>
</evidence>
<reference evidence="22 23" key="1">
    <citation type="journal article" date="2016" name="Nat. Commun.">
        <title>Thousands of microbial genomes shed light on interconnected biogeochemical processes in an aquifer system.</title>
        <authorList>
            <person name="Anantharaman K."/>
            <person name="Brown C.T."/>
            <person name="Hug L.A."/>
            <person name="Sharon I."/>
            <person name="Castelle C.J."/>
            <person name="Probst A.J."/>
            <person name="Thomas B.C."/>
            <person name="Singh A."/>
            <person name="Wilkins M.J."/>
            <person name="Karaoz U."/>
            <person name="Brodie E.L."/>
            <person name="Williams K.H."/>
            <person name="Hubbard S.S."/>
            <person name="Banfield J.F."/>
        </authorList>
    </citation>
    <scope>NUCLEOTIDE SEQUENCE [LARGE SCALE GENOMIC DNA]</scope>
</reference>
<evidence type="ECO:0000313" key="22">
    <source>
        <dbReference type="EMBL" id="OGE44350.1"/>
    </source>
</evidence>
<evidence type="ECO:0000256" key="10">
    <source>
        <dbReference type="ARBA" id="ARBA00022801"/>
    </source>
</evidence>
<feature type="domain" description="Penicillin-binding protein transpeptidase" evidence="20">
    <location>
        <begin position="270"/>
        <end position="593"/>
    </location>
</feature>
<evidence type="ECO:0000256" key="13">
    <source>
        <dbReference type="ARBA" id="ARBA00022989"/>
    </source>
</evidence>
<name>A0A1F5KU58_9BACT</name>
<evidence type="ECO:0000256" key="12">
    <source>
        <dbReference type="ARBA" id="ARBA00022984"/>
    </source>
</evidence>
<keyword evidence="6" id="KW-0997">Cell inner membrane</keyword>
<dbReference type="GO" id="GO:0005886">
    <property type="term" value="C:plasma membrane"/>
    <property type="evidence" value="ECO:0007669"/>
    <property type="project" value="TreeGrafter"/>
</dbReference>
<comment type="caution">
    <text evidence="22">The sequence shown here is derived from an EMBL/GenBank/DDBJ whole genome shotgun (WGS) entry which is preliminary data.</text>
</comment>
<dbReference type="InterPro" id="IPR036138">
    <property type="entry name" value="PBP_dimer_sf"/>
</dbReference>
<dbReference type="PANTHER" id="PTHR30627">
    <property type="entry name" value="PEPTIDOGLYCAN D,D-TRANSPEPTIDASE"/>
    <property type="match status" value="1"/>
</dbReference>
<evidence type="ECO:0000256" key="3">
    <source>
        <dbReference type="ARBA" id="ARBA00007898"/>
    </source>
</evidence>
<keyword evidence="12" id="KW-0573">Peptidoglycan synthesis</keyword>
<dbReference type="GO" id="GO:0071555">
    <property type="term" value="P:cell wall organization"/>
    <property type="evidence" value="ECO:0007669"/>
    <property type="project" value="TreeGrafter"/>
</dbReference>
<evidence type="ECO:0000256" key="1">
    <source>
        <dbReference type="ARBA" id="ARBA00004167"/>
    </source>
</evidence>
<evidence type="ECO:0000256" key="4">
    <source>
        <dbReference type="ARBA" id="ARBA00012865"/>
    </source>
</evidence>
<dbReference type="SUPFAM" id="SSF56519">
    <property type="entry name" value="Penicillin binding protein dimerisation domain"/>
    <property type="match status" value="1"/>
</dbReference>
<proteinExistence type="inferred from homology"/>
<dbReference type="NCBIfam" id="TIGR03423">
    <property type="entry name" value="pbp2_mrdA"/>
    <property type="match status" value="1"/>
</dbReference>
<dbReference type="InterPro" id="IPR005311">
    <property type="entry name" value="PBP_dimer"/>
</dbReference>
<keyword evidence="9" id="KW-0732">Signal</keyword>
<evidence type="ECO:0000259" key="21">
    <source>
        <dbReference type="Pfam" id="PF03717"/>
    </source>
</evidence>
<dbReference type="Gene3D" id="3.40.710.10">
    <property type="entry name" value="DD-peptidase/beta-lactamase superfamily"/>
    <property type="match status" value="1"/>
</dbReference>